<evidence type="ECO:0000313" key="3">
    <source>
        <dbReference type="EMBL" id="GAA1912934.1"/>
    </source>
</evidence>
<dbReference type="PANTHER" id="PTHR46825">
    <property type="entry name" value="D-ALANYL-D-ALANINE-CARBOXYPEPTIDASE/ENDOPEPTIDASE AMPH"/>
    <property type="match status" value="1"/>
</dbReference>
<feature type="domain" description="Beta-lactamase-related" evidence="1">
    <location>
        <begin position="23"/>
        <end position="333"/>
    </location>
</feature>
<proteinExistence type="predicted"/>
<name>A0ABP5AJ54_9ACTN</name>
<dbReference type="Proteomes" id="UP001501612">
    <property type="component" value="Unassembled WGS sequence"/>
</dbReference>
<evidence type="ECO:0000313" key="4">
    <source>
        <dbReference type="Proteomes" id="UP001501612"/>
    </source>
</evidence>
<dbReference type="GO" id="GO:0016787">
    <property type="term" value="F:hydrolase activity"/>
    <property type="evidence" value="ECO:0007669"/>
    <property type="project" value="UniProtKB-KW"/>
</dbReference>
<organism evidence="3 4">
    <name type="scientific">Nocardioides lentus</name>
    <dbReference type="NCBI Taxonomy" id="338077"/>
    <lineage>
        <taxon>Bacteria</taxon>
        <taxon>Bacillati</taxon>
        <taxon>Actinomycetota</taxon>
        <taxon>Actinomycetes</taxon>
        <taxon>Propionibacteriales</taxon>
        <taxon>Nocardioidaceae</taxon>
        <taxon>Nocardioides</taxon>
    </lineage>
</organism>
<dbReference type="InterPro" id="IPR050491">
    <property type="entry name" value="AmpC-like"/>
</dbReference>
<reference evidence="4" key="1">
    <citation type="journal article" date="2019" name="Int. J. Syst. Evol. Microbiol.">
        <title>The Global Catalogue of Microorganisms (GCM) 10K type strain sequencing project: providing services to taxonomists for standard genome sequencing and annotation.</title>
        <authorList>
            <consortium name="The Broad Institute Genomics Platform"/>
            <consortium name="The Broad Institute Genome Sequencing Center for Infectious Disease"/>
            <person name="Wu L."/>
            <person name="Ma J."/>
        </authorList>
    </citation>
    <scope>NUCLEOTIDE SEQUENCE [LARGE SCALE GENOMIC DNA]</scope>
    <source>
        <strain evidence="4">JCM 14046</strain>
    </source>
</reference>
<dbReference type="Gene3D" id="3.40.710.10">
    <property type="entry name" value="DD-peptidase/beta-lactamase superfamily"/>
    <property type="match status" value="1"/>
</dbReference>
<dbReference type="Pfam" id="PF00144">
    <property type="entry name" value="Beta-lactamase"/>
    <property type="match status" value="1"/>
</dbReference>
<keyword evidence="4" id="KW-1185">Reference proteome</keyword>
<dbReference type="InterPro" id="IPR056008">
    <property type="entry name" value="DUF7586"/>
</dbReference>
<gene>
    <name evidence="3" type="ORF">GCM10009737_12960</name>
</gene>
<protein>
    <submittedName>
        <fullName evidence="3">Serine hydrolase domain-containing protein</fullName>
    </submittedName>
</protein>
<keyword evidence="3" id="KW-0378">Hydrolase</keyword>
<sequence length="453" mass="47188">MSRPPADPVAPSTARLLRTDLARLQVDGRLPSLVACLVRDGEVCWSEGYGAVPGDAEHTAYRIGSITKTVTAVAILRLAAAGELSLDDPVRRWWPRAPYGEVTLRALLGHGAGVPAEPAGPWWERAGRGEDELALAAAEAGREAPHAPGRTFHYSNLGYGVLGVVLARATGEPWFEHVRDAVLAPLGMTSTTYDAPPGAARGWSVHPFARTLLPEPTHDTGVMAPAGQLWSTTGDLARWATFLLTGHVDVLAGPALRAAFEPQVGHGAGGPGSRHGLGFQLLDGGARGLVGHSGSMPGFVASCFVDPARGTGAVLLANATSGLAAGPAAARLLATLEAAEPTLPPAWAPVDRVPGPLAPLLGVWHWGPRTSTWALETAPDGTEEVVAAEAGRVLHRFRVRGARVVATEGYFTGEEVLVRTAPDGTAYLDLGTHQLTREPYTPGDVVPGGTPSV</sequence>
<evidence type="ECO:0000259" key="2">
    <source>
        <dbReference type="Pfam" id="PF24491"/>
    </source>
</evidence>
<dbReference type="Pfam" id="PF24491">
    <property type="entry name" value="DUF7586"/>
    <property type="match status" value="1"/>
</dbReference>
<comment type="caution">
    <text evidence="3">The sequence shown here is derived from an EMBL/GenBank/DDBJ whole genome shotgun (WGS) entry which is preliminary data.</text>
</comment>
<dbReference type="RefSeq" id="WP_344005338.1">
    <property type="nucleotide sequence ID" value="NZ_BAAAMY010000003.1"/>
</dbReference>
<accession>A0ABP5AJ54</accession>
<dbReference type="PANTHER" id="PTHR46825:SF7">
    <property type="entry name" value="D-ALANYL-D-ALANINE CARBOXYPEPTIDASE"/>
    <property type="match status" value="1"/>
</dbReference>
<dbReference type="InterPro" id="IPR012338">
    <property type="entry name" value="Beta-lactam/transpept-like"/>
</dbReference>
<dbReference type="EMBL" id="BAAAMY010000003">
    <property type="protein sequence ID" value="GAA1912934.1"/>
    <property type="molecule type" value="Genomic_DNA"/>
</dbReference>
<feature type="domain" description="DUF7586" evidence="2">
    <location>
        <begin position="354"/>
        <end position="437"/>
    </location>
</feature>
<dbReference type="SUPFAM" id="SSF56601">
    <property type="entry name" value="beta-lactamase/transpeptidase-like"/>
    <property type="match status" value="1"/>
</dbReference>
<evidence type="ECO:0000259" key="1">
    <source>
        <dbReference type="Pfam" id="PF00144"/>
    </source>
</evidence>
<dbReference type="InterPro" id="IPR001466">
    <property type="entry name" value="Beta-lactam-related"/>
</dbReference>